<dbReference type="EMBL" id="CAJPIN010015577">
    <property type="protein sequence ID" value="CAG2061356.1"/>
    <property type="molecule type" value="Genomic_DNA"/>
</dbReference>
<dbReference type="SUPFAM" id="SSF103657">
    <property type="entry name" value="BAR/IMD domain-like"/>
    <property type="match status" value="1"/>
</dbReference>
<evidence type="ECO:0000313" key="1">
    <source>
        <dbReference type="EMBL" id="CAG2061356.1"/>
    </source>
</evidence>
<proteinExistence type="predicted"/>
<reference evidence="1" key="1">
    <citation type="submission" date="2021-03" db="EMBL/GenBank/DDBJ databases">
        <authorList>
            <person name="Tran Van P."/>
        </authorList>
    </citation>
    <scope>NUCLEOTIDE SEQUENCE</scope>
</reference>
<dbReference type="InterPro" id="IPR043593">
    <property type="entry name" value="ASAP"/>
</dbReference>
<gene>
    <name evidence="1" type="ORF">TPAB3V08_LOCUS8310</name>
</gene>
<accession>A0ABN7P054</accession>
<dbReference type="Gene3D" id="1.20.1270.60">
    <property type="entry name" value="Arfaptin homology (AH) domain/BAR domain"/>
    <property type="match status" value="1"/>
</dbReference>
<name>A0ABN7P054_TIMPD</name>
<evidence type="ECO:0000313" key="2">
    <source>
        <dbReference type="Proteomes" id="UP001153148"/>
    </source>
</evidence>
<organism evidence="1 2">
    <name type="scientific">Timema podura</name>
    <name type="common">Walking stick</name>
    <dbReference type="NCBI Taxonomy" id="61482"/>
    <lineage>
        <taxon>Eukaryota</taxon>
        <taxon>Metazoa</taxon>
        <taxon>Ecdysozoa</taxon>
        <taxon>Arthropoda</taxon>
        <taxon>Hexapoda</taxon>
        <taxon>Insecta</taxon>
        <taxon>Pterygota</taxon>
        <taxon>Neoptera</taxon>
        <taxon>Polyneoptera</taxon>
        <taxon>Phasmatodea</taxon>
        <taxon>Timematodea</taxon>
        <taxon>Timematoidea</taxon>
        <taxon>Timematidae</taxon>
        <taxon>Timema</taxon>
    </lineage>
</organism>
<comment type="caution">
    <text evidence="1">The sequence shown here is derived from an EMBL/GenBank/DDBJ whole genome shotgun (WGS) entry which is preliminary data.</text>
</comment>
<feature type="non-terminal residue" evidence="1">
    <location>
        <position position="99"/>
    </location>
</feature>
<protein>
    <submittedName>
        <fullName evidence="1">Uncharacterized protein</fullName>
    </submittedName>
</protein>
<dbReference type="PANTHER" id="PTHR45854">
    <property type="entry name" value="ASAP FAMILY MEMBER"/>
    <property type="match status" value="1"/>
</dbReference>
<keyword evidence="2" id="KW-1185">Reference proteome</keyword>
<sequence length="99" mass="11198">MPGLIHVNEFVEETREDYNSPTTSTFVSRMPQCRQTITSLEETLDFDRDAHVDNEMYLSRSLEKLGGNAINKDQEPDIGAAFIKFAVVTKELSALMKTL</sequence>
<dbReference type="PANTHER" id="PTHR45854:SF3">
    <property type="entry name" value="ARFGAP WITH SH3 DOMAIN, ANK REPEAT AND PH DOMAIN-CONTAINING PROTEIN"/>
    <property type="match status" value="1"/>
</dbReference>
<dbReference type="Proteomes" id="UP001153148">
    <property type="component" value="Unassembled WGS sequence"/>
</dbReference>
<dbReference type="InterPro" id="IPR027267">
    <property type="entry name" value="AH/BAR_dom_sf"/>
</dbReference>